<evidence type="ECO:0000313" key="2">
    <source>
        <dbReference type="EMBL" id="AHF08307.1"/>
    </source>
</evidence>
<reference evidence="2 3" key="1">
    <citation type="submission" date="2013-12" db="EMBL/GenBank/DDBJ databases">
        <authorList>
            <consortium name="DOE Joint Genome Institute"/>
            <person name="Smidt H."/>
            <person name="Huntemann M."/>
            <person name="Han J."/>
            <person name="Chen A."/>
            <person name="Kyrpides N."/>
            <person name="Mavromatis K."/>
            <person name="Markowitz V."/>
            <person name="Palaniappan K."/>
            <person name="Ivanova N."/>
            <person name="Schaumberg A."/>
            <person name="Pati A."/>
            <person name="Liolios K."/>
            <person name="Nordberg H.P."/>
            <person name="Cantor M.N."/>
            <person name="Hua S.X."/>
            <person name="Woyke T."/>
        </authorList>
    </citation>
    <scope>NUCLEOTIDE SEQUENCE [LARGE SCALE GENOMIC DNA]</scope>
    <source>
        <strain evidence="3">DSM 15288</strain>
    </source>
</reference>
<dbReference type="HOGENOM" id="CLU_2751197_0_0_9"/>
<feature type="region of interest" description="Disordered" evidence="1">
    <location>
        <begin position="55"/>
        <end position="74"/>
    </location>
</feature>
<proteinExistence type="predicted"/>
<evidence type="ECO:0000256" key="1">
    <source>
        <dbReference type="SAM" id="MobiDB-lite"/>
    </source>
</evidence>
<protein>
    <submittedName>
        <fullName evidence="2">Uncharacterized protein</fullName>
    </submittedName>
</protein>
<dbReference type="Proteomes" id="UP000010847">
    <property type="component" value="Chromosome"/>
</dbReference>
<dbReference type="eggNOG" id="ENOG502ZN4A">
    <property type="taxonomic scope" value="Bacteria"/>
</dbReference>
<gene>
    <name evidence="2" type="ORF">DESME_15660</name>
</gene>
<sequence length="74" mass="8140">MNEEKSKPEELQRQLWEPAGVVSVTGQTGDDYGSEPHESKKGGQITLEVEEALHNKGLMEGVSHNTSKSDKMQS</sequence>
<name>W0EC29_9FIRM</name>
<feature type="compositionally biased region" description="Basic and acidic residues" evidence="1">
    <location>
        <begin position="1"/>
        <end position="12"/>
    </location>
</feature>
<accession>W0EC29</accession>
<feature type="region of interest" description="Disordered" evidence="1">
    <location>
        <begin position="1"/>
        <end position="44"/>
    </location>
</feature>
<dbReference type="EMBL" id="CP007032">
    <property type="protein sequence ID" value="AHF08307.1"/>
    <property type="molecule type" value="Genomic_DNA"/>
</dbReference>
<evidence type="ECO:0000313" key="3">
    <source>
        <dbReference type="Proteomes" id="UP000010847"/>
    </source>
</evidence>
<dbReference type="RefSeq" id="WP_006716753.1">
    <property type="nucleotide sequence ID" value="NZ_CP007032.1"/>
</dbReference>
<dbReference type="OrthoDB" id="1798990at2"/>
<dbReference type="KEGG" id="dmt:DESME_15660"/>
<organism evidence="2 3">
    <name type="scientific">Desulfitobacterium metallireducens DSM 15288</name>
    <dbReference type="NCBI Taxonomy" id="871968"/>
    <lineage>
        <taxon>Bacteria</taxon>
        <taxon>Bacillati</taxon>
        <taxon>Bacillota</taxon>
        <taxon>Clostridia</taxon>
        <taxon>Eubacteriales</taxon>
        <taxon>Desulfitobacteriaceae</taxon>
        <taxon>Desulfitobacterium</taxon>
    </lineage>
</organism>
<dbReference type="AlphaFoldDB" id="W0EC29"/>
<keyword evidence="3" id="KW-1185">Reference proteome</keyword>